<dbReference type="OrthoDB" id="3549121at2759"/>
<dbReference type="InParanoid" id="W3XGQ5"/>
<dbReference type="InterPro" id="IPR020915">
    <property type="entry name" value="UPF0311"/>
</dbReference>
<dbReference type="PANTHER" id="PTHR37315">
    <property type="entry name" value="UPF0311 PROTEIN BLR7842"/>
    <property type="match status" value="1"/>
</dbReference>
<name>W3XGQ5_PESFW</name>
<accession>W3XGQ5</accession>
<sequence length="265" mass="29523">MPPSAAADSPEHVMPGSLWPRETVKGQLPPLVPATLPEDDSGWDANLLGSFYQGRVREPERRHSGWAAVEKKWEQRQVQEAKQTDERPLSKESAEIMSQLHPGLSLPPPRLEADFRMKVVLSSNVATLAVGDGFKKLTTFTEGVWSGNVGTGSVVDGGQDSVDMSFGNSYGTQVEAKFKLKTNDEPPAIIECKARGVRTGSEAVMNALEHEEQALAIDPRQYRHRMVINMRTNDPRYADKVNFEIWVGTCLWRGSELIYDAYKIR</sequence>
<dbReference type="KEGG" id="pfy:PFICI_02421"/>
<proteinExistence type="predicted"/>
<dbReference type="Proteomes" id="UP000030651">
    <property type="component" value="Unassembled WGS sequence"/>
</dbReference>
<dbReference type="STRING" id="1229662.W3XGQ5"/>
<evidence type="ECO:0000313" key="2">
    <source>
        <dbReference type="EMBL" id="ETS84396.1"/>
    </source>
</evidence>
<evidence type="ECO:0000256" key="1">
    <source>
        <dbReference type="SAM" id="MobiDB-lite"/>
    </source>
</evidence>
<dbReference type="OMA" id="RRHSGWE"/>
<organism evidence="2 3">
    <name type="scientific">Pestalotiopsis fici (strain W106-1 / CGMCC3.15140)</name>
    <dbReference type="NCBI Taxonomy" id="1229662"/>
    <lineage>
        <taxon>Eukaryota</taxon>
        <taxon>Fungi</taxon>
        <taxon>Dikarya</taxon>
        <taxon>Ascomycota</taxon>
        <taxon>Pezizomycotina</taxon>
        <taxon>Sordariomycetes</taxon>
        <taxon>Xylariomycetidae</taxon>
        <taxon>Amphisphaeriales</taxon>
        <taxon>Sporocadaceae</taxon>
        <taxon>Pestalotiopsis</taxon>
    </lineage>
</organism>
<dbReference type="RefSeq" id="XP_007829193.1">
    <property type="nucleotide sequence ID" value="XM_007831002.1"/>
</dbReference>
<dbReference type="PANTHER" id="PTHR37315:SF1">
    <property type="entry name" value="UPF0311 PROTEIN BLR7842"/>
    <property type="match status" value="1"/>
</dbReference>
<feature type="region of interest" description="Disordered" evidence="1">
    <location>
        <begin position="1"/>
        <end position="22"/>
    </location>
</feature>
<protein>
    <submittedName>
        <fullName evidence="2">Uncharacterized protein</fullName>
    </submittedName>
</protein>
<dbReference type="Pfam" id="PF11578">
    <property type="entry name" value="DUF3237"/>
    <property type="match status" value="1"/>
</dbReference>
<evidence type="ECO:0000313" key="3">
    <source>
        <dbReference type="Proteomes" id="UP000030651"/>
    </source>
</evidence>
<dbReference type="HOGENOM" id="CLU_936993_0_0_1"/>
<dbReference type="EMBL" id="KI912110">
    <property type="protein sequence ID" value="ETS84396.1"/>
    <property type="molecule type" value="Genomic_DNA"/>
</dbReference>
<dbReference type="Gene3D" id="2.40.160.20">
    <property type="match status" value="1"/>
</dbReference>
<dbReference type="AlphaFoldDB" id="W3XGQ5"/>
<reference evidence="3" key="1">
    <citation type="journal article" date="2015" name="BMC Genomics">
        <title>Genomic and transcriptomic analysis of the endophytic fungus Pestalotiopsis fici reveals its lifestyle and high potential for synthesis of natural products.</title>
        <authorList>
            <person name="Wang X."/>
            <person name="Zhang X."/>
            <person name="Liu L."/>
            <person name="Xiang M."/>
            <person name="Wang W."/>
            <person name="Sun X."/>
            <person name="Che Y."/>
            <person name="Guo L."/>
            <person name="Liu G."/>
            <person name="Guo L."/>
            <person name="Wang C."/>
            <person name="Yin W.B."/>
            <person name="Stadler M."/>
            <person name="Zhang X."/>
            <person name="Liu X."/>
        </authorList>
    </citation>
    <scope>NUCLEOTIDE SEQUENCE [LARGE SCALE GENOMIC DNA]</scope>
    <source>
        <strain evidence="3">W106-1 / CGMCC3.15140</strain>
    </source>
</reference>
<dbReference type="eggNOG" id="ENOG502SM0X">
    <property type="taxonomic scope" value="Eukaryota"/>
</dbReference>
<keyword evidence="3" id="KW-1185">Reference proteome</keyword>
<gene>
    <name evidence="2" type="ORF">PFICI_02421</name>
</gene>
<dbReference type="GeneID" id="19267434"/>